<accession>A0ACC3D926</accession>
<gene>
    <name evidence="1" type="ORF">LTS18_014360</name>
</gene>
<sequence length="328" mass="36976">MAPRKKTSQTESLAADDPPTSIDPYKVLGIEKDASADQVKSAYRKAALRHHPDKAAPEEKETAHTKFQEVAFAYAILSDERRRSRYDTTGRTEDSVDIEDDDFNWTDFFRTQFKEVVSSAAINKFRDDYKGGDEEEESLLEAYVKYEGDLDGVYEDVMLSNPLEDEERFRKIIDAAIKDGRVKAYTSYTKETKVKRKKRLDAAKGEAAEAMEMAKEMGVDEQLFSNTNSKTKGKKGKKDAEEDQAGLAALIQQRQKGRADNFLAGLEAKYAGGAKDGKKRGPAREEPPEEAFQKTAQRTKRARKIPEEQAEVEEDAPKTGKRLKRGKK</sequence>
<protein>
    <submittedName>
        <fullName evidence="1">Uncharacterized protein</fullName>
    </submittedName>
</protein>
<reference evidence="1" key="1">
    <citation type="submission" date="2024-09" db="EMBL/GenBank/DDBJ databases">
        <title>Black Yeasts Isolated from many extreme environments.</title>
        <authorList>
            <person name="Coleine C."/>
            <person name="Stajich J.E."/>
            <person name="Selbmann L."/>
        </authorList>
    </citation>
    <scope>NUCLEOTIDE SEQUENCE</scope>
    <source>
        <strain evidence="1">CCFEE 5737</strain>
    </source>
</reference>
<evidence type="ECO:0000313" key="2">
    <source>
        <dbReference type="Proteomes" id="UP001186974"/>
    </source>
</evidence>
<keyword evidence="2" id="KW-1185">Reference proteome</keyword>
<evidence type="ECO:0000313" key="1">
    <source>
        <dbReference type="EMBL" id="KAK3063585.1"/>
    </source>
</evidence>
<dbReference type="EMBL" id="JAWDJW010006792">
    <property type="protein sequence ID" value="KAK3063585.1"/>
    <property type="molecule type" value="Genomic_DNA"/>
</dbReference>
<dbReference type="Proteomes" id="UP001186974">
    <property type="component" value="Unassembled WGS sequence"/>
</dbReference>
<name>A0ACC3D926_9PEZI</name>
<comment type="caution">
    <text evidence="1">The sequence shown here is derived from an EMBL/GenBank/DDBJ whole genome shotgun (WGS) entry which is preliminary data.</text>
</comment>
<organism evidence="1 2">
    <name type="scientific">Coniosporium uncinatum</name>
    <dbReference type="NCBI Taxonomy" id="93489"/>
    <lineage>
        <taxon>Eukaryota</taxon>
        <taxon>Fungi</taxon>
        <taxon>Dikarya</taxon>
        <taxon>Ascomycota</taxon>
        <taxon>Pezizomycotina</taxon>
        <taxon>Dothideomycetes</taxon>
        <taxon>Dothideomycetes incertae sedis</taxon>
        <taxon>Coniosporium</taxon>
    </lineage>
</organism>
<proteinExistence type="predicted"/>